<evidence type="ECO:0000256" key="7">
    <source>
        <dbReference type="ARBA" id="ARBA00022827"/>
    </source>
</evidence>
<name>A0ABV8CXW3_9STRE</name>
<organism evidence="12 13">
    <name type="scientific">Streptococcus caprae</name>
    <dbReference type="NCBI Taxonomy" id="1640501"/>
    <lineage>
        <taxon>Bacteria</taxon>
        <taxon>Bacillati</taxon>
        <taxon>Bacillota</taxon>
        <taxon>Bacilli</taxon>
        <taxon>Lactobacillales</taxon>
        <taxon>Streptococcaceae</taxon>
        <taxon>Streptococcus</taxon>
    </lineage>
</organism>
<dbReference type="EC" id="2.7.1.180" evidence="2 11"/>
<reference evidence="13" key="1">
    <citation type="journal article" date="2019" name="Int. J. Syst. Evol. Microbiol.">
        <title>The Global Catalogue of Microorganisms (GCM) 10K type strain sequencing project: providing services to taxonomists for standard genome sequencing and annotation.</title>
        <authorList>
            <consortium name="The Broad Institute Genomics Platform"/>
            <consortium name="The Broad Institute Genome Sequencing Center for Infectious Disease"/>
            <person name="Wu L."/>
            <person name="Ma J."/>
        </authorList>
    </citation>
    <scope>NUCLEOTIDE SEQUENCE [LARGE SCALE GENOMIC DNA]</scope>
    <source>
        <strain evidence="13">CCUG 67170</strain>
    </source>
</reference>
<dbReference type="Proteomes" id="UP001595807">
    <property type="component" value="Unassembled WGS sequence"/>
</dbReference>
<evidence type="ECO:0000256" key="4">
    <source>
        <dbReference type="ARBA" id="ARBA00022630"/>
    </source>
</evidence>
<dbReference type="InterPro" id="IPR024932">
    <property type="entry name" value="ApbE"/>
</dbReference>
<keyword evidence="13" id="KW-1185">Reference proteome</keyword>
<dbReference type="EMBL" id="JBHRZV010000052">
    <property type="protein sequence ID" value="MFC3928916.1"/>
    <property type="molecule type" value="Genomic_DNA"/>
</dbReference>
<evidence type="ECO:0000256" key="6">
    <source>
        <dbReference type="ARBA" id="ARBA00022723"/>
    </source>
</evidence>
<proteinExistence type="inferred from homology"/>
<evidence type="ECO:0000256" key="10">
    <source>
        <dbReference type="ARBA" id="ARBA00048540"/>
    </source>
</evidence>
<dbReference type="RefSeq" id="WP_380427881.1">
    <property type="nucleotide sequence ID" value="NZ_JBHRZV010000052.1"/>
</dbReference>
<evidence type="ECO:0000256" key="5">
    <source>
        <dbReference type="ARBA" id="ARBA00022679"/>
    </source>
</evidence>
<dbReference type="GO" id="GO:0016740">
    <property type="term" value="F:transferase activity"/>
    <property type="evidence" value="ECO:0007669"/>
    <property type="project" value="UniProtKB-KW"/>
</dbReference>
<keyword evidence="5 11" id="KW-0808">Transferase</keyword>
<dbReference type="SUPFAM" id="SSF143631">
    <property type="entry name" value="ApbE-like"/>
    <property type="match status" value="1"/>
</dbReference>
<evidence type="ECO:0000313" key="12">
    <source>
        <dbReference type="EMBL" id="MFC3928916.1"/>
    </source>
</evidence>
<evidence type="ECO:0000256" key="11">
    <source>
        <dbReference type="PIRNR" id="PIRNR006268"/>
    </source>
</evidence>
<dbReference type="PANTHER" id="PTHR30040:SF2">
    <property type="entry name" value="FAD:PROTEIN FMN TRANSFERASE"/>
    <property type="match status" value="1"/>
</dbReference>
<keyword evidence="8 11" id="KW-0460">Magnesium</keyword>
<comment type="caution">
    <text evidence="12">The sequence shown here is derived from an EMBL/GenBank/DDBJ whole genome shotgun (WGS) entry which is preliminary data.</text>
</comment>
<keyword evidence="7 11" id="KW-0274">FAD</keyword>
<gene>
    <name evidence="12" type="ORF">ACFORF_10175</name>
</gene>
<evidence type="ECO:0000256" key="2">
    <source>
        <dbReference type="ARBA" id="ARBA00011955"/>
    </source>
</evidence>
<keyword evidence="6 11" id="KW-0479">Metal-binding</keyword>
<comment type="cofactor">
    <cofactor evidence="1">
        <name>Mg(2+)</name>
        <dbReference type="ChEBI" id="CHEBI:18420"/>
    </cofactor>
</comment>
<sequence length="312" mass="34164">MLASHRIKLMGTHIDVQIESHRADDLLNQVESQLMEYNQIFSANDSQSVLSAVNLAAGQNPVKVPELLYQLIKIGKSESLLYDSNLNIALGPLIQTWRIGFTDAKVPSQNEIERALALTDPNNIIMADESHEVFLAQPGMKIDLGALAKGYFADLIISFLKNQGVTSALINLGGNVLVTGPNPKRETGTWFIGIQNPKLPRGQHLGTLRIAEQSVVTSGIYERVFKVNGKAYHHIFDKETGYPIESDVASLTIVADSSLDCEIWTTKLFGKSSLQALYSIEQTPGIEGIVITKDDRLAISSGLKGKFFPSQS</sequence>
<dbReference type="PIRSF" id="PIRSF006268">
    <property type="entry name" value="ApbE"/>
    <property type="match status" value="1"/>
</dbReference>
<evidence type="ECO:0000256" key="9">
    <source>
        <dbReference type="ARBA" id="ARBA00031306"/>
    </source>
</evidence>
<evidence type="ECO:0000256" key="8">
    <source>
        <dbReference type="ARBA" id="ARBA00022842"/>
    </source>
</evidence>
<evidence type="ECO:0000256" key="3">
    <source>
        <dbReference type="ARBA" id="ARBA00016337"/>
    </source>
</evidence>
<keyword evidence="4 11" id="KW-0285">Flavoprotein</keyword>
<dbReference type="Gene3D" id="3.10.520.10">
    <property type="entry name" value="ApbE-like domains"/>
    <property type="match status" value="1"/>
</dbReference>
<comment type="similarity">
    <text evidence="11">Belongs to the ApbE family.</text>
</comment>
<comment type="catalytic activity">
    <reaction evidence="10 11">
        <text>L-threonyl-[protein] + FAD = FMN-L-threonyl-[protein] + AMP + H(+)</text>
        <dbReference type="Rhea" id="RHEA:36847"/>
        <dbReference type="Rhea" id="RHEA-COMP:11060"/>
        <dbReference type="Rhea" id="RHEA-COMP:11061"/>
        <dbReference type="ChEBI" id="CHEBI:15378"/>
        <dbReference type="ChEBI" id="CHEBI:30013"/>
        <dbReference type="ChEBI" id="CHEBI:57692"/>
        <dbReference type="ChEBI" id="CHEBI:74257"/>
        <dbReference type="ChEBI" id="CHEBI:456215"/>
        <dbReference type="EC" id="2.7.1.180"/>
    </reaction>
</comment>
<protein>
    <recommendedName>
        <fullName evidence="3 11">FAD:protein FMN transferase</fullName>
        <ecNumber evidence="2 11">2.7.1.180</ecNumber>
    </recommendedName>
    <alternativeName>
        <fullName evidence="9 11">Flavin transferase</fullName>
    </alternativeName>
</protein>
<evidence type="ECO:0000313" key="13">
    <source>
        <dbReference type="Proteomes" id="UP001595807"/>
    </source>
</evidence>
<dbReference type="PANTHER" id="PTHR30040">
    <property type="entry name" value="THIAMINE BIOSYNTHESIS LIPOPROTEIN APBE"/>
    <property type="match status" value="1"/>
</dbReference>
<accession>A0ABV8CXW3</accession>
<dbReference type="Pfam" id="PF02424">
    <property type="entry name" value="ApbE"/>
    <property type="match status" value="1"/>
</dbReference>
<dbReference type="InterPro" id="IPR003374">
    <property type="entry name" value="ApbE-like_sf"/>
</dbReference>
<evidence type="ECO:0000256" key="1">
    <source>
        <dbReference type="ARBA" id="ARBA00001946"/>
    </source>
</evidence>